<sequence length="694" mass="77513">MNAPSEQASQAAAQALLERSIGPDAEFRPQQWAAIDALVNHRDRLLLVQRTGWGKSTVYFIATKLLRERGEGPTLIVSPLLALMRNQVQDASAQLDLDAYTIHSNNTDEWDEAKRRVVDGDCDVLLVSPERLANREFQAAVLAEMREAFGLLVVDEAHCISDWGHDFRPDYRRIKRILRELPEHIPVAATTATANDRVVDDVTRQVPDLQVIRGDLVRESLRIQTVELDSRADRLAWLAENLHGLPSSGIVYCLTTDEVEVVSSWLNRQGFDVEPYHGGIDGDRRSELEDALLANEVDALVATNALGMGFNKPDLGWVVHYQRPPNLIRYYQEIGRAGRGLDEAFAVLLSGEEDDDIAEYFIESAFPTPAEFELVLETIEEAEAPLYRYEVLQRANVSWKVASKCLDILRVENAVLRVDDGFERTTKRWSYDHERIASITAQRYRELEQIQAFVATDDCLTRFVDDVLDGSLDEPCGQCANCAGDFVPRTPQDEALVEAAVDHYEAESWSELSPRYYMPRRGAGKTKIDGDRKPEDGRAVCSYGDPGLGELVREQYEADGDYGDDVVTAAVSHVADVWAPDPEPTWVTAVPSRSGEGRVEDLAARLAARLDVPYVPVLRKVAATAPPAEPKNSYQKRWDVEGVFEVGGELPPGPVLLVDELVDTRWTLTEAGMTLRDADSGPVYPFALAKRTRW</sequence>
<evidence type="ECO:0000259" key="10">
    <source>
        <dbReference type="PROSITE" id="PS51192"/>
    </source>
</evidence>
<keyword evidence="3" id="KW-0378">Hydrolase</keyword>
<accession>A0A1H0A7Z0</accession>
<dbReference type="GO" id="GO:0030894">
    <property type="term" value="C:replisome"/>
    <property type="evidence" value="ECO:0007669"/>
    <property type="project" value="TreeGrafter"/>
</dbReference>
<dbReference type="RefSeq" id="WP_089735760.1">
    <property type="nucleotide sequence ID" value="NZ_FNIA01000025.1"/>
</dbReference>
<dbReference type="GO" id="GO:0003677">
    <property type="term" value="F:DNA binding"/>
    <property type="evidence" value="ECO:0007669"/>
    <property type="project" value="UniProtKB-KW"/>
</dbReference>
<dbReference type="GO" id="GO:0005737">
    <property type="term" value="C:cytoplasm"/>
    <property type="evidence" value="ECO:0007669"/>
    <property type="project" value="TreeGrafter"/>
</dbReference>
<dbReference type="Pfam" id="PF00270">
    <property type="entry name" value="DEAD"/>
    <property type="match status" value="1"/>
</dbReference>
<dbReference type="InterPro" id="IPR001650">
    <property type="entry name" value="Helicase_C-like"/>
</dbReference>
<dbReference type="EC" id="5.6.2.4" evidence="9"/>
<dbReference type="Gene3D" id="3.40.50.2020">
    <property type="match status" value="1"/>
</dbReference>
<evidence type="ECO:0000256" key="1">
    <source>
        <dbReference type="ARBA" id="ARBA00005446"/>
    </source>
</evidence>
<dbReference type="InterPro" id="IPR027417">
    <property type="entry name" value="P-loop_NTPase"/>
</dbReference>
<evidence type="ECO:0000256" key="3">
    <source>
        <dbReference type="ARBA" id="ARBA00022801"/>
    </source>
</evidence>
<dbReference type="CDD" id="cd06223">
    <property type="entry name" value="PRTases_typeI"/>
    <property type="match status" value="1"/>
</dbReference>
<dbReference type="GO" id="GO:0005524">
    <property type="term" value="F:ATP binding"/>
    <property type="evidence" value="ECO:0007669"/>
    <property type="project" value="UniProtKB-KW"/>
</dbReference>
<dbReference type="GO" id="GO:0009378">
    <property type="term" value="F:four-way junction helicase activity"/>
    <property type="evidence" value="ECO:0007669"/>
    <property type="project" value="TreeGrafter"/>
</dbReference>
<dbReference type="SMART" id="SM00490">
    <property type="entry name" value="HELICc"/>
    <property type="match status" value="1"/>
</dbReference>
<keyword evidence="13" id="KW-1185">Reference proteome</keyword>
<dbReference type="GO" id="GO:0043138">
    <property type="term" value="F:3'-5' DNA helicase activity"/>
    <property type="evidence" value="ECO:0007669"/>
    <property type="project" value="UniProtKB-EC"/>
</dbReference>
<dbReference type="Proteomes" id="UP000199370">
    <property type="component" value="Unassembled WGS sequence"/>
</dbReference>
<evidence type="ECO:0000256" key="5">
    <source>
        <dbReference type="ARBA" id="ARBA00022840"/>
    </source>
</evidence>
<dbReference type="STRING" id="996166.SAMN05192554_12526"/>
<keyword evidence="4 12" id="KW-0347">Helicase</keyword>
<dbReference type="Pfam" id="PF00271">
    <property type="entry name" value="Helicase_C"/>
    <property type="match status" value="1"/>
</dbReference>
<dbReference type="Gene3D" id="3.40.50.300">
    <property type="entry name" value="P-loop containing nucleotide triphosphate hydrolases"/>
    <property type="match status" value="2"/>
</dbReference>
<dbReference type="GO" id="GO:0006281">
    <property type="term" value="P:DNA repair"/>
    <property type="evidence" value="ECO:0007669"/>
    <property type="project" value="TreeGrafter"/>
</dbReference>
<evidence type="ECO:0000259" key="11">
    <source>
        <dbReference type="PROSITE" id="PS51194"/>
    </source>
</evidence>
<evidence type="ECO:0000256" key="8">
    <source>
        <dbReference type="ARBA" id="ARBA00034617"/>
    </source>
</evidence>
<reference evidence="12 13" key="1">
    <citation type="submission" date="2016-10" db="EMBL/GenBank/DDBJ databases">
        <authorList>
            <person name="de Groot N.N."/>
        </authorList>
    </citation>
    <scope>NUCLEOTIDE SEQUENCE [LARGE SCALE GENOMIC DNA]</scope>
    <source>
        <strain evidence="13">EB21,IBRC-M 10013,KCTC 4048</strain>
    </source>
</reference>
<proteinExistence type="inferred from homology"/>
<evidence type="ECO:0000256" key="7">
    <source>
        <dbReference type="ARBA" id="ARBA00023235"/>
    </source>
</evidence>
<dbReference type="SUPFAM" id="SSF53271">
    <property type="entry name" value="PRTase-like"/>
    <property type="match status" value="1"/>
</dbReference>
<protein>
    <recommendedName>
        <fullName evidence="9">DNA 3'-5' helicase</fullName>
        <ecNumber evidence="9">5.6.2.4</ecNumber>
    </recommendedName>
</protein>
<evidence type="ECO:0000256" key="6">
    <source>
        <dbReference type="ARBA" id="ARBA00023125"/>
    </source>
</evidence>
<dbReference type="PANTHER" id="PTHR13710:SF105">
    <property type="entry name" value="ATP-DEPENDENT DNA HELICASE Q1"/>
    <property type="match status" value="1"/>
</dbReference>
<dbReference type="AlphaFoldDB" id="A0A1H0A7Z0"/>
<comment type="catalytic activity">
    <reaction evidence="8">
        <text>Couples ATP hydrolysis with the unwinding of duplex DNA by translocating in the 3'-5' direction.</text>
        <dbReference type="EC" id="5.6.2.4"/>
    </reaction>
</comment>
<feature type="domain" description="Helicase C-terminal" evidence="11">
    <location>
        <begin position="234"/>
        <end position="380"/>
    </location>
</feature>
<dbReference type="InterPro" id="IPR014001">
    <property type="entry name" value="Helicase_ATP-bd"/>
</dbReference>
<evidence type="ECO:0000256" key="2">
    <source>
        <dbReference type="ARBA" id="ARBA00022741"/>
    </source>
</evidence>
<evidence type="ECO:0000313" key="12">
    <source>
        <dbReference type="EMBL" id="SDN29324.1"/>
    </source>
</evidence>
<keyword evidence="5" id="KW-0067">ATP-binding</keyword>
<gene>
    <name evidence="12" type="ORF">SAMN05192554_12526</name>
</gene>
<evidence type="ECO:0000256" key="4">
    <source>
        <dbReference type="ARBA" id="ARBA00022806"/>
    </source>
</evidence>
<dbReference type="InterPro" id="IPR000836">
    <property type="entry name" value="PRTase_dom"/>
</dbReference>
<name>A0A1H0A7Z0_9EURY</name>
<keyword evidence="6" id="KW-0238">DNA-binding</keyword>
<comment type="similarity">
    <text evidence="1">Belongs to the helicase family. RecQ subfamily.</text>
</comment>
<keyword evidence="7" id="KW-0413">Isomerase</keyword>
<dbReference type="PROSITE" id="PS51192">
    <property type="entry name" value="HELICASE_ATP_BIND_1"/>
    <property type="match status" value="1"/>
</dbReference>
<dbReference type="EMBL" id="FNIA01000025">
    <property type="protein sequence ID" value="SDN29324.1"/>
    <property type="molecule type" value="Genomic_DNA"/>
</dbReference>
<dbReference type="PROSITE" id="PS51194">
    <property type="entry name" value="HELICASE_CTER"/>
    <property type="match status" value="1"/>
</dbReference>
<dbReference type="InterPro" id="IPR029057">
    <property type="entry name" value="PRTase-like"/>
</dbReference>
<keyword evidence="2" id="KW-0547">Nucleotide-binding</keyword>
<dbReference type="OrthoDB" id="114759at2157"/>
<evidence type="ECO:0000313" key="13">
    <source>
        <dbReference type="Proteomes" id="UP000199370"/>
    </source>
</evidence>
<dbReference type="InterPro" id="IPR002464">
    <property type="entry name" value="DNA/RNA_helicase_DEAH_CS"/>
</dbReference>
<dbReference type="PANTHER" id="PTHR13710">
    <property type="entry name" value="DNA HELICASE RECQ FAMILY MEMBER"/>
    <property type="match status" value="1"/>
</dbReference>
<dbReference type="GO" id="GO:0016787">
    <property type="term" value="F:hydrolase activity"/>
    <property type="evidence" value="ECO:0007669"/>
    <property type="project" value="UniProtKB-KW"/>
</dbReference>
<dbReference type="SMART" id="SM00487">
    <property type="entry name" value="DEXDc"/>
    <property type="match status" value="1"/>
</dbReference>
<feature type="domain" description="Helicase ATP-binding" evidence="10">
    <location>
        <begin position="36"/>
        <end position="212"/>
    </location>
</feature>
<dbReference type="InterPro" id="IPR011545">
    <property type="entry name" value="DEAD/DEAH_box_helicase_dom"/>
</dbReference>
<dbReference type="PROSITE" id="PS00690">
    <property type="entry name" value="DEAH_ATP_HELICASE"/>
    <property type="match status" value="1"/>
</dbReference>
<dbReference type="NCBIfam" id="TIGR00614">
    <property type="entry name" value="recQ_fam"/>
    <property type="match status" value="1"/>
</dbReference>
<dbReference type="SUPFAM" id="SSF52540">
    <property type="entry name" value="P-loop containing nucleoside triphosphate hydrolases"/>
    <property type="match status" value="1"/>
</dbReference>
<evidence type="ECO:0000256" key="9">
    <source>
        <dbReference type="ARBA" id="ARBA00034808"/>
    </source>
</evidence>
<dbReference type="InterPro" id="IPR004589">
    <property type="entry name" value="DNA_helicase_ATP-dep_RecQ"/>
</dbReference>
<dbReference type="GO" id="GO:0006310">
    <property type="term" value="P:DNA recombination"/>
    <property type="evidence" value="ECO:0007669"/>
    <property type="project" value="InterPro"/>
</dbReference>
<organism evidence="12 13">
    <name type="scientific">Haloarchaeobius iranensis</name>
    <dbReference type="NCBI Taxonomy" id="996166"/>
    <lineage>
        <taxon>Archaea</taxon>
        <taxon>Methanobacteriati</taxon>
        <taxon>Methanobacteriota</taxon>
        <taxon>Stenosarchaea group</taxon>
        <taxon>Halobacteria</taxon>
        <taxon>Halobacteriales</taxon>
        <taxon>Halorubellaceae</taxon>
        <taxon>Haloarchaeobius</taxon>
    </lineage>
</organism>